<comment type="caution">
    <text evidence="1">The sequence shown here is derived from an EMBL/GenBank/DDBJ whole genome shotgun (WGS) entry which is preliminary data.</text>
</comment>
<gene>
    <name evidence="1" type="ORF">Tco_1092219</name>
</gene>
<protein>
    <submittedName>
        <fullName evidence="1">Uncharacterized protein</fullName>
    </submittedName>
</protein>
<evidence type="ECO:0000313" key="2">
    <source>
        <dbReference type="Proteomes" id="UP001151760"/>
    </source>
</evidence>
<proteinExistence type="predicted"/>
<reference evidence="1" key="1">
    <citation type="journal article" date="2022" name="Int. J. Mol. Sci.">
        <title>Draft Genome of Tanacetum Coccineum: Genomic Comparison of Closely Related Tanacetum-Family Plants.</title>
        <authorList>
            <person name="Yamashiro T."/>
            <person name="Shiraishi A."/>
            <person name="Nakayama K."/>
            <person name="Satake H."/>
        </authorList>
    </citation>
    <scope>NUCLEOTIDE SEQUENCE</scope>
</reference>
<dbReference type="Proteomes" id="UP001151760">
    <property type="component" value="Unassembled WGS sequence"/>
</dbReference>
<keyword evidence="2" id="KW-1185">Reference proteome</keyword>
<evidence type="ECO:0000313" key="1">
    <source>
        <dbReference type="EMBL" id="GJT96701.1"/>
    </source>
</evidence>
<accession>A0ABQ5IAF7</accession>
<reference evidence="1" key="2">
    <citation type="submission" date="2022-01" db="EMBL/GenBank/DDBJ databases">
        <authorList>
            <person name="Yamashiro T."/>
            <person name="Shiraishi A."/>
            <person name="Satake H."/>
            <person name="Nakayama K."/>
        </authorList>
    </citation>
    <scope>NUCLEOTIDE SEQUENCE</scope>
</reference>
<organism evidence="1 2">
    <name type="scientific">Tanacetum coccineum</name>
    <dbReference type="NCBI Taxonomy" id="301880"/>
    <lineage>
        <taxon>Eukaryota</taxon>
        <taxon>Viridiplantae</taxon>
        <taxon>Streptophyta</taxon>
        <taxon>Embryophyta</taxon>
        <taxon>Tracheophyta</taxon>
        <taxon>Spermatophyta</taxon>
        <taxon>Magnoliopsida</taxon>
        <taxon>eudicotyledons</taxon>
        <taxon>Gunneridae</taxon>
        <taxon>Pentapetalae</taxon>
        <taxon>asterids</taxon>
        <taxon>campanulids</taxon>
        <taxon>Asterales</taxon>
        <taxon>Asteraceae</taxon>
        <taxon>Asteroideae</taxon>
        <taxon>Anthemideae</taxon>
        <taxon>Anthemidinae</taxon>
        <taxon>Tanacetum</taxon>
    </lineage>
</organism>
<dbReference type="EMBL" id="BQNB010020505">
    <property type="protein sequence ID" value="GJT96701.1"/>
    <property type="molecule type" value="Genomic_DNA"/>
</dbReference>
<name>A0ABQ5IAF7_9ASTR</name>
<sequence>MSRRYGYMFRHLKTSFMPRKDFKAITNGVHATLNKVVQPMIDHNTNDFMKNNLPRVVAKAIKRERQNVKKEITNMVVEVVQKERANIRAELSGQIKFKRPTPLVETCRTVVVRTRGHEDHHEDDARPKGESKQLEDFDAWLNEKGINDDEVPTEEVSPKLLAEVSEKEMTSDDIQRMHNESREEDLTVQIPKKPSPVYLTCARNPKIPPMSLVNQDLFYLKYGNSGTRKYIPSLYKIHAIPFPENDLEELNTIWVKKTIKRPEYMTKIVVKRVNDEYLEFVESDYKYLHKNDIEDISCVYWERIHDYQLGMEIGLIYENNKKEKREIVIKEIPKFCDATLKRVLENVKKFNLDVKHDYADPNLNDEDA</sequence>